<name>A0A951U3N9_9CYAN</name>
<comment type="caution">
    <text evidence="1">The sequence shown here is derived from an EMBL/GenBank/DDBJ whole genome shotgun (WGS) entry which is preliminary data.</text>
</comment>
<sequence length="143" mass="15260">MVRYNQAQTIDNLNDQLFTEISSEQAAMVEGGLQVVLTSIRSIQAGGGSDQVFASFNGRSADVLNGPDLTFSRPKFMTAGAFANIFTKGTSGPGVSMVVRLRDKSAPQGKNSLGGFTVREPGSGKRVFQLNGSRYEVGFLAFN</sequence>
<organism evidence="1 2">
    <name type="scientific">Pegethrix bostrychoides GSE-TBD4-15B</name>
    <dbReference type="NCBI Taxonomy" id="2839662"/>
    <lineage>
        <taxon>Bacteria</taxon>
        <taxon>Bacillati</taxon>
        <taxon>Cyanobacteriota</taxon>
        <taxon>Cyanophyceae</taxon>
        <taxon>Oculatellales</taxon>
        <taxon>Oculatellaceae</taxon>
        <taxon>Pegethrix</taxon>
    </lineage>
</organism>
<reference evidence="1" key="1">
    <citation type="submission" date="2021-05" db="EMBL/GenBank/DDBJ databases">
        <authorList>
            <person name="Pietrasiak N."/>
            <person name="Ward R."/>
            <person name="Stajich J.E."/>
            <person name="Kurbessoian T."/>
        </authorList>
    </citation>
    <scope>NUCLEOTIDE SEQUENCE</scope>
    <source>
        <strain evidence="1">GSE-TBD4-15B</strain>
    </source>
</reference>
<dbReference type="Proteomes" id="UP000707356">
    <property type="component" value="Unassembled WGS sequence"/>
</dbReference>
<evidence type="ECO:0000313" key="1">
    <source>
        <dbReference type="EMBL" id="MBW4464566.1"/>
    </source>
</evidence>
<gene>
    <name evidence="1" type="ORF">KME07_03875</name>
</gene>
<proteinExistence type="predicted"/>
<accession>A0A951U3N9</accession>
<dbReference type="EMBL" id="JAHHHV010000015">
    <property type="protein sequence ID" value="MBW4464566.1"/>
    <property type="molecule type" value="Genomic_DNA"/>
</dbReference>
<dbReference type="AlphaFoldDB" id="A0A951U3N9"/>
<evidence type="ECO:0000313" key="2">
    <source>
        <dbReference type="Proteomes" id="UP000707356"/>
    </source>
</evidence>
<protein>
    <submittedName>
        <fullName evidence="1">Uncharacterized protein</fullName>
    </submittedName>
</protein>
<reference evidence="1" key="2">
    <citation type="journal article" date="2022" name="Microbiol. Resour. Announc.">
        <title>Metagenome Sequencing to Explore Phylogenomics of Terrestrial Cyanobacteria.</title>
        <authorList>
            <person name="Ward R.D."/>
            <person name="Stajich J.E."/>
            <person name="Johansen J.R."/>
            <person name="Huntemann M."/>
            <person name="Clum A."/>
            <person name="Foster B."/>
            <person name="Foster B."/>
            <person name="Roux S."/>
            <person name="Palaniappan K."/>
            <person name="Varghese N."/>
            <person name="Mukherjee S."/>
            <person name="Reddy T.B.K."/>
            <person name="Daum C."/>
            <person name="Copeland A."/>
            <person name="Chen I.A."/>
            <person name="Ivanova N.N."/>
            <person name="Kyrpides N.C."/>
            <person name="Shapiro N."/>
            <person name="Eloe-Fadrosh E.A."/>
            <person name="Pietrasiak N."/>
        </authorList>
    </citation>
    <scope>NUCLEOTIDE SEQUENCE</scope>
    <source>
        <strain evidence="1">GSE-TBD4-15B</strain>
    </source>
</reference>